<evidence type="ECO:0000313" key="5">
    <source>
        <dbReference type="EMBL" id="CEN45827.1"/>
    </source>
</evidence>
<dbReference type="AlphaFoldDB" id="A0A0B7I6Y5"/>
<dbReference type="GO" id="GO:0006412">
    <property type="term" value="P:translation"/>
    <property type="evidence" value="ECO:0007669"/>
    <property type="project" value="TreeGrafter"/>
</dbReference>
<reference evidence="5 6" key="1">
    <citation type="submission" date="2015-01" db="EMBL/GenBank/DDBJ databases">
        <authorList>
            <person name="Xiang T."/>
            <person name="Song Y."/>
            <person name="Huang L."/>
            <person name="Wang B."/>
            <person name="Wu P."/>
        </authorList>
    </citation>
    <scope>NUCLEOTIDE SEQUENCE [LARGE SCALE GENOMIC DNA]</scope>
    <source>
        <strain evidence="5 6">CcD38</strain>
    </source>
</reference>
<dbReference type="SUPFAM" id="SSF75420">
    <property type="entry name" value="YhbC-like, N-terminal domain"/>
    <property type="match status" value="1"/>
</dbReference>
<dbReference type="InterPro" id="IPR035956">
    <property type="entry name" value="RimP_N_sf"/>
</dbReference>
<dbReference type="Proteomes" id="UP000045051">
    <property type="component" value="Unassembled WGS sequence"/>
</dbReference>
<dbReference type="PANTHER" id="PTHR33867:SF1">
    <property type="entry name" value="RIBOSOME MATURATION FACTOR RIMP"/>
    <property type="match status" value="1"/>
</dbReference>
<dbReference type="EMBL" id="CDOI01000140">
    <property type="protein sequence ID" value="CEN45827.1"/>
    <property type="molecule type" value="Genomic_DNA"/>
</dbReference>
<accession>A0A0B7I6Y5</accession>
<dbReference type="GO" id="GO:0005829">
    <property type="term" value="C:cytosol"/>
    <property type="evidence" value="ECO:0007669"/>
    <property type="project" value="TreeGrafter"/>
</dbReference>
<keyword evidence="1 3" id="KW-0963">Cytoplasm</keyword>
<proteinExistence type="inferred from homology"/>
<dbReference type="Pfam" id="PF02576">
    <property type="entry name" value="RimP_N"/>
    <property type="match status" value="1"/>
</dbReference>
<dbReference type="Gene3D" id="3.30.300.70">
    <property type="entry name" value="RimP-like superfamily, N-terminal"/>
    <property type="match status" value="1"/>
</dbReference>
<keyword evidence="2 3" id="KW-0690">Ribosome biogenesis</keyword>
<evidence type="ECO:0000256" key="1">
    <source>
        <dbReference type="ARBA" id="ARBA00022490"/>
    </source>
</evidence>
<dbReference type="HAMAP" id="MF_01077">
    <property type="entry name" value="RimP"/>
    <property type="match status" value="1"/>
</dbReference>
<evidence type="ECO:0000259" key="4">
    <source>
        <dbReference type="Pfam" id="PF02576"/>
    </source>
</evidence>
<keyword evidence="6" id="KW-1185">Reference proteome</keyword>
<dbReference type="InterPro" id="IPR003728">
    <property type="entry name" value="Ribosome_maturation_RimP"/>
</dbReference>
<organism evidence="5 6">
    <name type="scientific">Capnocytophaga canis</name>
    <dbReference type="NCBI Taxonomy" id="1848903"/>
    <lineage>
        <taxon>Bacteria</taxon>
        <taxon>Pseudomonadati</taxon>
        <taxon>Bacteroidota</taxon>
        <taxon>Flavobacteriia</taxon>
        <taxon>Flavobacteriales</taxon>
        <taxon>Flavobacteriaceae</taxon>
        <taxon>Capnocytophaga</taxon>
    </lineage>
</organism>
<sequence>MKLIEKVKELVDNALSENPALFLIDLSVSKDNAVRIVIDGDNGVGIDDCITLSRSVEHNLDREEIDFSIEVTSFGATEPFHLERQYQKNIGRTVEVLKNDGKKHEALLKGIVDGNVILETETREPKPVGKGKITVKRELQIALSDIKETKVIIKF</sequence>
<evidence type="ECO:0000313" key="6">
    <source>
        <dbReference type="Proteomes" id="UP000045051"/>
    </source>
</evidence>
<gene>
    <name evidence="3 5" type="primary">rimP</name>
    <name evidence="5" type="ORF">CCAND38_30010</name>
</gene>
<comment type="function">
    <text evidence="3">Required for maturation of 30S ribosomal subunits.</text>
</comment>
<evidence type="ECO:0000256" key="3">
    <source>
        <dbReference type="HAMAP-Rule" id="MF_01077"/>
    </source>
</evidence>
<dbReference type="GO" id="GO:0000028">
    <property type="term" value="P:ribosomal small subunit assembly"/>
    <property type="evidence" value="ECO:0007669"/>
    <property type="project" value="TreeGrafter"/>
</dbReference>
<comment type="similarity">
    <text evidence="3">Belongs to the RimP family.</text>
</comment>
<dbReference type="NCBIfam" id="NF002531">
    <property type="entry name" value="PRK02001.1"/>
    <property type="match status" value="1"/>
</dbReference>
<dbReference type="PANTHER" id="PTHR33867">
    <property type="entry name" value="RIBOSOME MATURATION FACTOR RIMP"/>
    <property type="match status" value="1"/>
</dbReference>
<feature type="domain" description="Ribosome maturation factor RimP N-terminal" evidence="4">
    <location>
        <begin position="23"/>
        <end position="76"/>
    </location>
</feature>
<comment type="subcellular location">
    <subcellularLocation>
        <location evidence="3">Cytoplasm</location>
    </subcellularLocation>
</comment>
<evidence type="ECO:0000256" key="2">
    <source>
        <dbReference type="ARBA" id="ARBA00022517"/>
    </source>
</evidence>
<protein>
    <recommendedName>
        <fullName evidence="3">Ribosome maturation factor RimP</fullName>
    </recommendedName>
</protein>
<name>A0A0B7I6Y5_9FLAO</name>
<dbReference type="RefSeq" id="WP_042344131.1">
    <property type="nucleotide sequence ID" value="NZ_CDOI01000140.1"/>
</dbReference>
<dbReference type="InterPro" id="IPR028989">
    <property type="entry name" value="RimP_N"/>
</dbReference>